<dbReference type="AlphaFoldDB" id="A0A328BAU1"/>
<protein>
    <recommendedName>
        <fullName evidence="3">YbbR-like domain-containing protein</fullName>
    </recommendedName>
</protein>
<keyword evidence="2" id="KW-1185">Reference proteome</keyword>
<dbReference type="Proteomes" id="UP000248553">
    <property type="component" value="Unassembled WGS sequence"/>
</dbReference>
<dbReference type="EMBL" id="QHKM01000006">
    <property type="protein sequence ID" value="RAK64580.1"/>
    <property type="molecule type" value="Genomic_DNA"/>
</dbReference>
<accession>A0A328BAU1</accession>
<dbReference type="RefSeq" id="WP_111479527.1">
    <property type="nucleotide sequence ID" value="NZ_QHKM01000006.1"/>
</dbReference>
<sequence length="326" mass="36035">MPLQAARSLAHWFIRPLSEPERSFWRVVTSCFLAAVILWLLNALNKTYTTRISYPLQWHYDEARFIPVRPLPTLVDVQVTGRGWKLLRNTLGLDIRPAEVIVRRPLGSGAIAGSTLRPGLIGAMESLQLNAVLTDTVYFEFDQLVTRQLPLRLSPAADGAALPYAARFEPATVTFRGPATTLNALPNYYQVHLPKAPAGRSDGTIIVPIGGPALVETDVQQVQVKLQPRAVRTRKVLVTPTLHNAPADSALRLQPAQVSVTLEYFPEDSARLNLEQVQVFADYRQLRRQDSTVQLLFRPLPYTVRGARIGGAPTARVLPAAARAAD</sequence>
<name>A0A328BAU1_9BACT</name>
<organism evidence="1 2">
    <name type="scientific">Hymenobacter edaphi</name>
    <dbReference type="NCBI Taxonomy" id="2211146"/>
    <lineage>
        <taxon>Bacteria</taxon>
        <taxon>Pseudomonadati</taxon>
        <taxon>Bacteroidota</taxon>
        <taxon>Cytophagia</taxon>
        <taxon>Cytophagales</taxon>
        <taxon>Hymenobacteraceae</taxon>
        <taxon>Hymenobacter</taxon>
    </lineage>
</organism>
<proteinExistence type="predicted"/>
<evidence type="ECO:0000313" key="2">
    <source>
        <dbReference type="Proteomes" id="UP000248553"/>
    </source>
</evidence>
<evidence type="ECO:0000313" key="1">
    <source>
        <dbReference type="EMBL" id="RAK64580.1"/>
    </source>
</evidence>
<evidence type="ECO:0008006" key="3">
    <source>
        <dbReference type="Google" id="ProtNLM"/>
    </source>
</evidence>
<gene>
    <name evidence="1" type="ORF">DLM85_17980</name>
</gene>
<comment type="caution">
    <text evidence="1">The sequence shown here is derived from an EMBL/GenBank/DDBJ whole genome shotgun (WGS) entry which is preliminary data.</text>
</comment>
<dbReference type="OrthoDB" id="1115707at2"/>
<reference evidence="2" key="1">
    <citation type="submission" date="2018-05" db="EMBL/GenBank/DDBJ databases">
        <authorList>
            <person name="Nie L."/>
        </authorList>
    </citation>
    <scope>NUCLEOTIDE SEQUENCE [LARGE SCALE GENOMIC DNA]</scope>
    <source>
        <strain evidence="2">NL</strain>
    </source>
</reference>